<evidence type="ECO:0000313" key="2">
    <source>
        <dbReference type="EMBL" id="TRM64066.1"/>
    </source>
</evidence>
<feature type="compositionally biased region" description="Low complexity" evidence="1">
    <location>
        <begin position="16"/>
        <end position="30"/>
    </location>
</feature>
<feature type="compositionally biased region" description="Basic and acidic residues" evidence="1">
    <location>
        <begin position="36"/>
        <end position="67"/>
    </location>
</feature>
<reference evidence="2 3" key="1">
    <citation type="journal article" date="2019" name="New Phytol.">
        <title>Comparative genomics reveals unique wood-decay strategies and fruiting body development in the Schizophyllaceae.</title>
        <authorList>
            <person name="Almasi E."/>
            <person name="Sahu N."/>
            <person name="Krizsan K."/>
            <person name="Balint B."/>
            <person name="Kovacs G.M."/>
            <person name="Kiss B."/>
            <person name="Cseklye J."/>
            <person name="Drula E."/>
            <person name="Henrissat B."/>
            <person name="Nagy I."/>
            <person name="Chovatia M."/>
            <person name="Adam C."/>
            <person name="LaButti K."/>
            <person name="Lipzen A."/>
            <person name="Riley R."/>
            <person name="Grigoriev I.V."/>
            <person name="Nagy L.G."/>
        </authorList>
    </citation>
    <scope>NUCLEOTIDE SEQUENCE [LARGE SCALE GENOMIC DNA]</scope>
    <source>
        <strain evidence="2 3">NL-1724</strain>
    </source>
</reference>
<feature type="compositionally biased region" description="Basic and acidic residues" evidence="1">
    <location>
        <begin position="106"/>
        <end position="136"/>
    </location>
</feature>
<evidence type="ECO:0000313" key="3">
    <source>
        <dbReference type="Proteomes" id="UP000320762"/>
    </source>
</evidence>
<dbReference type="Proteomes" id="UP000320762">
    <property type="component" value="Unassembled WGS sequence"/>
</dbReference>
<organism evidence="2 3">
    <name type="scientific">Schizophyllum amplum</name>
    <dbReference type="NCBI Taxonomy" id="97359"/>
    <lineage>
        <taxon>Eukaryota</taxon>
        <taxon>Fungi</taxon>
        <taxon>Dikarya</taxon>
        <taxon>Basidiomycota</taxon>
        <taxon>Agaricomycotina</taxon>
        <taxon>Agaricomycetes</taxon>
        <taxon>Agaricomycetidae</taxon>
        <taxon>Agaricales</taxon>
        <taxon>Schizophyllaceae</taxon>
        <taxon>Schizophyllum</taxon>
    </lineage>
</organism>
<accession>A0A550CH86</accession>
<dbReference type="OrthoDB" id="2687798at2759"/>
<evidence type="ECO:0000256" key="1">
    <source>
        <dbReference type="SAM" id="MobiDB-lite"/>
    </source>
</evidence>
<comment type="caution">
    <text evidence="2">The sequence shown here is derived from an EMBL/GenBank/DDBJ whole genome shotgun (WGS) entry which is preliminary data.</text>
</comment>
<sequence>MLTTILNAARRAPLQPSARALTTSAARAAPHNADSYAKDVDHNKPEDTTTHRVDASGDNVQRPHEPPQNKYSETGVDAGVDAYKTVDEEAPYDAQGKSSRYGARPEFGEDKKGEIDEYSKGGPDSKDAGGRKPEGR</sequence>
<protein>
    <submittedName>
        <fullName evidence="2">Uncharacterized protein</fullName>
    </submittedName>
</protein>
<dbReference type="AlphaFoldDB" id="A0A550CH86"/>
<keyword evidence="3" id="KW-1185">Reference proteome</keyword>
<dbReference type="EMBL" id="VDMD01000008">
    <property type="protein sequence ID" value="TRM64066.1"/>
    <property type="molecule type" value="Genomic_DNA"/>
</dbReference>
<proteinExistence type="predicted"/>
<feature type="region of interest" description="Disordered" evidence="1">
    <location>
        <begin position="1"/>
        <end position="136"/>
    </location>
</feature>
<gene>
    <name evidence="2" type="ORF">BD626DRAFT_401723</name>
</gene>
<name>A0A550CH86_9AGAR</name>